<dbReference type="GO" id="GO:0005975">
    <property type="term" value="P:carbohydrate metabolic process"/>
    <property type="evidence" value="ECO:0007669"/>
    <property type="project" value="InterPro"/>
</dbReference>
<dbReference type="SUPFAM" id="SSF88713">
    <property type="entry name" value="Glycoside hydrolase/deacetylase"/>
    <property type="match status" value="1"/>
</dbReference>
<dbReference type="AlphaFoldDB" id="A0A1Q9B303"/>
<protein>
    <submittedName>
        <fullName evidence="1">Polysaccharide deacetylase</fullName>
    </submittedName>
</protein>
<keyword evidence="2" id="KW-1185">Reference proteome</keyword>
<dbReference type="CDD" id="cd10928">
    <property type="entry name" value="CE4_u4"/>
    <property type="match status" value="1"/>
</dbReference>
<reference evidence="1 2" key="1">
    <citation type="submission" date="2016-09" db="EMBL/GenBank/DDBJ databases">
        <title>Rhizobium sp. nov., a novel species isolated from the rice rhizosphere.</title>
        <authorList>
            <person name="Zhao J."/>
            <person name="Zhang X."/>
        </authorList>
    </citation>
    <scope>NUCLEOTIDE SEQUENCE [LARGE SCALE GENOMIC DNA]</scope>
    <source>
        <strain evidence="1 2">1.7048</strain>
    </source>
</reference>
<evidence type="ECO:0000313" key="1">
    <source>
        <dbReference type="EMBL" id="OLP62387.1"/>
    </source>
</evidence>
<gene>
    <name evidence="1" type="ORF">BJF93_23850</name>
</gene>
<comment type="caution">
    <text evidence="1">The sequence shown here is derived from an EMBL/GenBank/DDBJ whole genome shotgun (WGS) entry which is preliminary data.</text>
</comment>
<evidence type="ECO:0000313" key="2">
    <source>
        <dbReference type="Proteomes" id="UP000186364"/>
    </source>
</evidence>
<name>A0A1Q9B303_9HYPH</name>
<dbReference type="InterPro" id="IPR011330">
    <property type="entry name" value="Glyco_hydro/deAcase_b/a-brl"/>
</dbReference>
<dbReference type="EMBL" id="MKIP01000026">
    <property type="protein sequence ID" value="OLP62387.1"/>
    <property type="molecule type" value="Genomic_DNA"/>
</dbReference>
<proteinExistence type="predicted"/>
<dbReference type="OrthoDB" id="6086702at2"/>
<dbReference type="Gene3D" id="3.20.20.370">
    <property type="entry name" value="Glycoside hydrolase/deacetylase"/>
    <property type="match status" value="1"/>
</dbReference>
<organism evidence="1 2">
    <name type="scientific">Xaviernesmea oryzae</name>
    <dbReference type="NCBI Taxonomy" id="464029"/>
    <lineage>
        <taxon>Bacteria</taxon>
        <taxon>Pseudomonadati</taxon>
        <taxon>Pseudomonadota</taxon>
        <taxon>Alphaproteobacteria</taxon>
        <taxon>Hyphomicrobiales</taxon>
        <taxon>Rhizobiaceae</taxon>
        <taxon>Rhizobium/Agrobacterium group</taxon>
        <taxon>Xaviernesmea</taxon>
    </lineage>
</organism>
<dbReference type="InterPro" id="IPR049591">
    <property type="entry name" value="CE4_u4-like"/>
</dbReference>
<dbReference type="Proteomes" id="UP000186364">
    <property type="component" value="Unassembled WGS sequence"/>
</dbReference>
<accession>A0A1Q9B303</accession>
<sequence>MPLPSAADPLLRELDRWHARRAVAPLWLRDDDAVAATPALERMVDLTVRYAVPLTLAVIPAHEEESLRNLVAGEAHVAVAVHGWDHANHASDGVKKQELGPERPAGLVLDSLGAGLERLRAHYGARALPVLVPPWNRIDAALLPSLAALGFQALSVYGDETAGPMPLINTHVDLIDWHGTRGGRPQEVLFSDIAMRLARMAEKGGSMGLLTHHLVHDTAAWSFLETLFAVTSAHPACRWQTLADFLPPRASA</sequence>
<dbReference type="RefSeq" id="WP_075625687.1">
    <property type="nucleotide sequence ID" value="NZ_FOAM01000016.1"/>
</dbReference>